<dbReference type="Proteomes" id="UP000180253">
    <property type="component" value="Unassembled WGS sequence"/>
</dbReference>
<organism evidence="2 3">
    <name type="scientific">Pseudoalteromonas byunsanensis</name>
    <dbReference type="NCBI Taxonomy" id="327939"/>
    <lineage>
        <taxon>Bacteria</taxon>
        <taxon>Pseudomonadati</taxon>
        <taxon>Pseudomonadota</taxon>
        <taxon>Gammaproteobacteria</taxon>
        <taxon>Alteromonadales</taxon>
        <taxon>Pseudoalteromonadaceae</taxon>
        <taxon>Pseudoalteromonas</taxon>
    </lineage>
</organism>
<evidence type="ECO:0000256" key="1">
    <source>
        <dbReference type="SAM" id="SignalP"/>
    </source>
</evidence>
<sequence>MKKISTLAMALALSATANAEQFTVEVTLKKEEVPLTITQTQAMSFPELMITRATNVGAVCTSQPNQPSGRSAEDRLCTGSGTYAHFRLSGVPYADVTWTLPAQSQDQDGLRFTMNLLESSTLATHQKLTSGGILDLGNFGTITLIDHDLAMQNPGVKSFTYDIVAAYQ</sequence>
<evidence type="ECO:0000313" key="2">
    <source>
        <dbReference type="EMBL" id="OHU95722.1"/>
    </source>
</evidence>
<gene>
    <name evidence="2" type="ORF">BIW53_07760</name>
</gene>
<protein>
    <recommendedName>
        <fullName evidence="4">DUF4402 domain-containing protein</fullName>
    </recommendedName>
</protein>
<comment type="caution">
    <text evidence="2">The sequence shown here is derived from an EMBL/GenBank/DDBJ whole genome shotgun (WGS) entry which is preliminary data.</text>
</comment>
<dbReference type="AlphaFoldDB" id="A0A1S1N8G8"/>
<feature type="signal peptide" evidence="1">
    <location>
        <begin position="1"/>
        <end position="19"/>
    </location>
</feature>
<feature type="chain" id="PRO_5010338399" description="DUF4402 domain-containing protein" evidence="1">
    <location>
        <begin position="20"/>
        <end position="168"/>
    </location>
</feature>
<keyword evidence="3" id="KW-1185">Reference proteome</keyword>
<accession>A0A1S1N8G8</accession>
<reference evidence="2 3" key="1">
    <citation type="submission" date="2016-10" db="EMBL/GenBank/DDBJ databases">
        <title>Pseudoalteromonas amylolytica sp. nov., isolated from the surface seawater.</title>
        <authorList>
            <person name="Wu Y.-H."/>
            <person name="Cheng H."/>
            <person name="Jin X.-B."/>
            <person name="Wang C.-S."/>
            <person name="Xu X.-W."/>
        </authorList>
    </citation>
    <scope>NUCLEOTIDE SEQUENCE [LARGE SCALE GENOMIC DNA]</scope>
    <source>
        <strain evidence="2 3">JCM 12483</strain>
    </source>
</reference>
<dbReference type="EMBL" id="MNAN01000028">
    <property type="protein sequence ID" value="OHU95722.1"/>
    <property type="molecule type" value="Genomic_DNA"/>
</dbReference>
<name>A0A1S1N8G8_9GAMM</name>
<keyword evidence="1" id="KW-0732">Signal</keyword>
<proteinExistence type="predicted"/>
<dbReference type="STRING" id="327939.BIW53_07760"/>
<evidence type="ECO:0008006" key="4">
    <source>
        <dbReference type="Google" id="ProtNLM"/>
    </source>
</evidence>
<dbReference type="OrthoDB" id="6289706at2"/>
<evidence type="ECO:0000313" key="3">
    <source>
        <dbReference type="Proteomes" id="UP000180253"/>
    </source>
</evidence>